<feature type="non-terminal residue" evidence="2">
    <location>
        <position position="260"/>
    </location>
</feature>
<dbReference type="eggNOG" id="ENOG502S8BE">
    <property type="taxonomic scope" value="Eukaryota"/>
</dbReference>
<sequence>MQSSSTPDYDLAGCKRQYQVAQGRGSRRTKASAPRAKRVFDGRLVGTVGDTNLSQRRPRDLDLSTHQQQDVRDAAAAARLLLTPDVLRLEPFVMRELGEAGTCGGDDGFDDYSMNPECGAPSPTLLELTIHDHSASDLSTLTLTITMMLTQLQIAGRAALRLASSSGSLRFSSSNITRLGTEVLPTMSQAVVHGNTVYTSGMVDRSADDLEGQMRNVLAKIDSYLEEAGTDKSKLLTGTVWLKDIERDMSAMNKVWMEWI</sequence>
<comment type="caution">
    <text evidence="2">The sequence shown here is derived from an EMBL/GenBank/DDBJ whole genome shotgun (WGS) entry which is preliminary data.</text>
</comment>
<dbReference type="Pfam" id="PF01042">
    <property type="entry name" value="Ribonuc_L-PSP"/>
    <property type="match status" value="1"/>
</dbReference>
<dbReference type="PANTHER" id="PTHR47328:SF1">
    <property type="entry name" value="RUTC FAMILY PROTEIN YOAB"/>
    <property type="match status" value="1"/>
</dbReference>
<dbReference type="Gene3D" id="3.30.1330.40">
    <property type="entry name" value="RutC-like"/>
    <property type="match status" value="1"/>
</dbReference>
<feature type="region of interest" description="Disordered" evidence="1">
    <location>
        <begin position="48"/>
        <end position="67"/>
    </location>
</feature>
<feature type="compositionally biased region" description="Basic and acidic residues" evidence="1">
    <location>
        <begin position="57"/>
        <end position="67"/>
    </location>
</feature>
<dbReference type="CDD" id="cd06150">
    <property type="entry name" value="YjgF_YER057c_UK114_like_2"/>
    <property type="match status" value="1"/>
</dbReference>
<evidence type="ECO:0000256" key="1">
    <source>
        <dbReference type="SAM" id="MobiDB-lite"/>
    </source>
</evidence>
<reference evidence="2 3" key="1">
    <citation type="journal article" date="2012" name="Genome Biol.">
        <title>Genome and low-iron response of an oceanic diatom adapted to chronic iron limitation.</title>
        <authorList>
            <person name="Lommer M."/>
            <person name="Specht M."/>
            <person name="Roy A.S."/>
            <person name="Kraemer L."/>
            <person name="Andreson R."/>
            <person name="Gutowska M.A."/>
            <person name="Wolf J."/>
            <person name="Bergner S.V."/>
            <person name="Schilhabel M.B."/>
            <person name="Klostermeier U.C."/>
            <person name="Beiko R.G."/>
            <person name="Rosenstiel P."/>
            <person name="Hippler M."/>
            <person name="Laroche J."/>
        </authorList>
    </citation>
    <scope>NUCLEOTIDE SEQUENCE [LARGE SCALE GENOMIC DNA]</scope>
    <source>
        <strain evidence="2 3">CCMP1005</strain>
    </source>
</reference>
<gene>
    <name evidence="2" type="ORF">THAOC_06826</name>
</gene>
<accession>K0TLB9</accession>
<dbReference type="AlphaFoldDB" id="K0TLB9"/>
<dbReference type="Proteomes" id="UP000266841">
    <property type="component" value="Unassembled WGS sequence"/>
</dbReference>
<protein>
    <submittedName>
        <fullName evidence="2">Uncharacterized protein</fullName>
    </submittedName>
</protein>
<dbReference type="InterPro" id="IPR035959">
    <property type="entry name" value="RutC-like_sf"/>
</dbReference>
<dbReference type="EMBL" id="AGNL01006887">
    <property type="protein sequence ID" value="EJK71712.1"/>
    <property type="molecule type" value="Genomic_DNA"/>
</dbReference>
<evidence type="ECO:0000313" key="2">
    <source>
        <dbReference type="EMBL" id="EJK71712.1"/>
    </source>
</evidence>
<dbReference type="SUPFAM" id="SSF55298">
    <property type="entry name" value="YjgF-like"/>
    <property type="match status" value="1"/>
</dbReference>
<dbReference type="InterPro" id="IPR006175">
    <property type="entry name" value="YjgF/YER057c/UK114"/>
</dbReference>
<organism evidence="2 3">
    <name type="scientific">Thalassiosira oceanica</name>
    <name type="common">Marine diatom</name>
    <dbReference type="NCBI Taxonomy" id="159749"/>
    <lineage>
        <taxon>Eukaryota</taxon>
        <taxon>Sar</taxon>
        <taxon>Stramenopiles</taxon>
        <taxon>Ochrophyta</taxon>
        <taxon>Bacillariophyta</taxon>
        <taxon>Coscinodiscophyceae</taxon>
        <taxon>Thalassiosirophycidae</taxon>
        <taxon>Thalassiosirales</taxon>
        <taxon>Thalassiosiraceae</taxon>
        <taxon>Thalassiosira</taxon>
    </lineage>
</organism>
<proteinExistence type="predicted"/>
<keyword evidence="3" id="KW-1185">Reference proteome</keyword>
<evidence type="ECO:0000313" key="3">
    <source>
        <dbReference type="Proteomes" id="UP000266841"/>
    </source>
</evidence>
<dbReference type="PANTHER" id="PTHR47328">
    <property type="match status" value="1"/>
</dbReference>
<dbReference type="OrthoDB" id="309640at2759"/>
<feature type="region of interest" description="Disordered" evidence="1">
    <location>
        <begin position="1"/>
        <end position="35"/>
    </location>
</feature>
<dbReference type="InterPro" id="IPR035709">
    <property type="entry name" value="YoaB-like"/>
</dbReference>
<name>K0TLB9_THAOC</name>